<dbReference type="Pfam" id="PF07914">
    <property type="entry name" value="DUF1679"/>
    <property type="match status" value="1"/>
</dbReference>
<dbReference type="InterPro" id="IPR012877">
    <property type="entry name" value="Dhs-27"/>
</dbReference>
<proteinExistence type="predicted"/>
<organism evidence="1 2">
    <name type="scientific">Diploscapter pachys</name>
    <dbReference type="NCBI Taxonomy" id="2018661"/>
    <lineage>
        <taxon>Eukaryota</taxon>
        <taxon>Metazoa</taxon>
        <taxon>Ecdysozoa</taxon>
        <taxon>Nematoda</taxon>
        <taxon>Chromadorea</taxon>
        <taxon>Rhabditida</taxon>
        <taxon>Rhabditina</taxon>
        <taxon>Rhabditomorpha</taxon>
        <taxon>Rhabditoidea</taxon>
        <taxon>Rhabditidae</taxon>
        <taxon>Diploscapter</taxon>
    </lineage>
</organism>
<dbReference type="STRING" id="2018661.A0A2A2LK31"/>
<dbReference type="PANTHER" id="PTHR23020">
    <property type="entry name" value="UNCHARACTERIZED NUCLEAR HORMONE RECEPTOR-RELATED"/>
    <property type="match status" value="1"/>
</dbReference>
<dbReference type="Proteomes" id="UP000218231">
    <property type="component" value="Unassembled WGS sequence"/>
</dbReference>
<dbReference type="PANTHER" id="PTHR23020:SF8">
    <property type="entry name" value="CHK KINASE-LIKE DOMAIN-CONTAINING PROTEIN"/>
    <property type="match status" value="1"/>
</dbReference>
<protein>
    <recommendedName>
        <fullName evidence="3">CHK kinase-like domain-containing protein</fullName>
    </recommendedName>
</protein>
<evidence type="ECO:0008006" key="3">
    <source>
        <dbReference type="Google" id="ProtNLM"/>
    </source>
</evidence>
<dbReference type="SUPFAM" id="SSF56112">
    <property type="entry name" value="Protein kinase-like (PK-like)"/>
    <property type="match status" value="1"/>
</dbReference>
<dbReference type="AlphaFoldDB" id="A0A2A2LK31"/>
<dbReference type="InterPro" id="IPR052961">
    <property type="entry name" value="Oxido-Kinase-like_Enzymes"/>
</dbReference>
<name>A0A2A2LK31_9BILA</name>
<keyword evidence="2" id="KW-1185">Reference proteome</keyword>
<reference evidence="1 2" key="1">
    <citation type="journal article" date="2017" name="Curr. Biol.">
        <title>Genome architecture and evolution of a unichromosomal asexual nematode.</title>
        <authorList>
            <person name="Fradin H."/>
            <person name="Zegar C."/>
            <person name="Gutwein M."/>
            <person name="Lucas J."/>
            <person name="Kovtun M."/>
            <person name="Corcoran D."/>
            <person name="Baugh L.R."/>
            <person name="Kiontke K."/>
            <person name="Gunsalus K."/>
            <person name="Fitch D.H."/>
            <person name="Piano F."/>
        </authorList>
    </citation>
    <scope>NUCLEOTIDE SEQUENCE [LARGE SCALE GENOMIC DNA]</scope>
    <source>
        <strain evidence="1">PF1309</strain>
    </source>
</reference>
<evidence type="ECO:0000313" key="2">
    <source>
        <dbReference type="Proteomes" id="UP000218231"/>
    </source>
</evidence>
<comment type="caution">
    <text evidence="1">The sequence shown here is derived from an EMBL/GenBank/DDBJ whole genome shotgun (WGS) entry which is preliminary data.</text>
</comment>
<dbReference type="OrthoDB" id="5786316at2759"/>
<dbReference type="InterPro" id="IPR011009">
    <property type="entry name" value="Kinase-like_dom_sf"/>
</dbReference>
<accession>A0A2A2LK31</accession>
<gene>
    <name evidence="1" type="ORF">WR25_11954</name>
</gene>
<sequence>MSKLLSTPGDGILKTHISWEEIEQDAQNALKTKATFGPNKTVRNLSLSRGFTSRMALIEPDWQNGEARLPKALIAKIPSVMNFLDFSELMIQKGRDQWDSDDRMLEIWQSICTEVHNNECLAYEIIQKYANGKIKIPLIMAMKKFDEHNTHKGNLMMEYVESCELQVYDNITFEDMKEPLRMIALFQVIGTKLDEETKKKLPINLGGRAMFNDEKRKQFLDQFRKFDSGYIPKETLDKFSYIFEKEIVKKGVKRNDTLSDTLGITKVLCHGDMWSTNLLWKKEKNNGRRELAAIVLERIREKTLAMMEDVVEYYQKCHPDEKF</sequence>
<evidence type="ECO:0000313" key="1">
    <source>
        <dbReference type="EMBL" id="PAV86564.1"/>
    </source>
</evidence>
<dbReference type="EMBL" id="LIAE01006657">
    <property type="protein sequence ID" value="PAV86564.1"/>
    <property type="molecule type" value="Genomic_DNA"/>
</dbReference>